<reference evidence="2" key="1">
    <citation type="journal article" date="2019" name="Int. J. Syst. Evol. Microbiol.">
        <title>The Global Catalogue of Microorganisms (GCM) 10K type strain sequencing project: providing services to taxonomists for standard genome sequencing and annotation.</title>
        <authorList>
            <consortium name="The Broad Institute Genomics Platform"/>
            <consortium name="The Broad Institute Genome Sequencing Center for Infectious Disease"/>
            <person name="Wu L."/>
            <person name="Ma J."/>
        </authorList>
    </citation>
    <scope>NUCLEOTIDE SEQUENCE [LARGE SCALE GENOMIC DNA]</scope>
    <source>
        <strain evidence="2">CGMCC 1.15288</strain>
    </source>
</reference>
<proteinExistence type="predicted"/>
<comment type="caution">
    <text evidence="1">The sequence shown here is derived from an EMBL/GenBank/DDBJ whole genome shotgun (WGS) entry which is preliminary data.</text>
</comment>
<evidence type="ECO:0000313" key="1">
    <source>
        <dbReference type="EMBL" id="GGH41055.1"/>
    </source>
</evidence>
<evidence type="ECO:0000313" key="2">
    <source>
        <dbReference type="Proteomes" id="UP000600214"/>
    </source>
</evidence>
<protein>
    <recommendedName>
        <fullName evidence="3">Beta-lactamase</fullName>
    </recommendedName>
</protein>
<accession>A0ABQ1YYG9</accession>
<dbReference type="Proteomes" id="UP000600214">
    <property type="component" value="Unassembled WGS sequence"/>
</dbReference>
<dbReference type="EMBL" id="BMIA01000002">
    <property type="protein sequence ID" value="GGH41055.1"/>
    <property type="molecule type" value="Genomic_DNA"/>
</dbReference>
<evidence type="ECO:0008006" key="3">
    <source>
        <dbReference type="Google" id="ProtNLM"/>
    </source>
</evidence>
<keyword evidence="2" id="KW-1185">Reference proteome</keyword>
<sequence>MKTVEEQLEFRDKLLAGLAKAYEKLIEYKKQKNSVLVVMRDGKITHVKPD</sequence>
<gene>
    <name evidence="1" type="ORF">GCM10007423_36600</name>
</gene>
<name>A0ABQ1YYG9_9BACT</name>
<organism evidence="1 2">
    <name type="scientific">Dyadobacter endophyticus</name>
    <dbReference type="NCBI Taxonomy" id="1749036"/>
    <lineage>
        <taxon>Bacteria</taxon>
        <taxon>Pseudomonadati</taxon>
        <taxon>Bacteroidota</taxon>
        <taxon>Cytophagia</taxon>
        <taxon>Cytophagales</taxon>
        <taxon>Spirosomataceae</taxon>
        <taxon>Dyadobacter</taxon>
    </lineage>
</organism>
<dbReference type="RefSeq" id="WP_188934695.1">
    <property type="nucleotide sequence ID" value="NZ_BMIA01000002.1"/>
</dbReference>